<comment type="caution">
    <text evidence="1">The sequence shown here is derived from an EMBL/GenBank/DDBJ whole genome shotgun (WGS) entry which is preliminary data.</text>
</comment>
<dbReference type="Proteomes" id="UP001060215">
    <property type="component" value="Chromosome 10"/>
</dbReference>
<accession>A0ACC0GC94</accession>
<sequence>MGIQSGPNHNLPKSFSVSFRSESKPPCLVLPDELFVNIAKSIGAEVYSSFIATLTAALRFQVPKKRIAGRKDRNSILNWMATVGGNVESAAVPTSVLVRVAHELLQARHRYLDEFSAGHAVGAINVPYMFKVGSAITKTLAFDKYLTHVNQHTTQPNSGCLSGPHGLGAATINIICIYV</sequence>
<name>A0ACC0GC94_9ERIC</name>
<feature type="non-terminal residue" evidence="1">
    <location>
        <position position="179"/>
    </location>
</feature>
<keyword evidence="2" id="KW-1185">Reference proteome</keyword>
<evidence type="ECO:0000313" key="2">
    <source>
        <dbReference type="Proteomes" id="UP001060215"/>
    </source>
</evidence>
<protein>
    <submittedName>
        <fullName evidence="1">Uncharacterized protein</fullName>
    </submittedName>
</protein>
<dbReference type="EMBL" id="CM045767">
    <property type="protein sequence ID" value="KAI7998757.1"/>
    <property type="molecule type" value="Genomic_DNA"/>
</dbReference>
<reference evidence="1 2" key="1">
    <citation type="journal article" date="2022" name="Plant J.">
        <title>Chromosome-level genome of Camellia lanceoleosa provides a valuable resource for understanding genome evolution and self-incompatibility.</title>
        <authorList>
            <person name="Gong W."/>
            <person name="Xiao S."/>
            <person name="Wang L."/>
            <person name="Liao Z."/>
            <person name="Chang Y."/>
            <person name="Mo W."/>
            <person name="Hu G."/>
            <person name="Li W."/>
            <person name="Zhao G."/>
            <person name="Zhu H."/>
            <person name="Hu X."/>
            <person name="Ji K."/>
            <person name="Xiang X."/>
            <person name="Song Q."/>
            <person name="Yuan D."/>
            <person name="Jin S."/>
            <person name="Zhang L."/>
        </authorList>
    </citation>
    <scope>NUCLEOTIDE SEQUENCE [LARGE SCALE GENOMIC DNA]</scope>
    <source>
        <strain evidence="1">SQ_2022a</strain>
    </source>
</reference>
<proteinExistence type="predicted"/>
<evidence type="ECO:0000313" key="1">
    <source>
        <dbReference type="EMBL" id="KAI7998757.1"/>
    </source>
</evidence>
<gene>
    <name evidence="1" type="ORF">LOK49_LG10G00629</name>
</gene>
<organism evidence="1 2">
    <name type="scientific">Camellia lanceoleosa</name>
    <dbReference type="NCBI Taxonomy" id="1840588"/>
    <lineage>
        <taxon>Eukaryota</taxon>
        <taxon>Viridiplantae</taxon>
        <taxon>Streptophyta</taxon>
        <taxon>Embryophyta</taxon>
        <taxon>Tracheophyta</taxon>
        <taxon>Spermatophyta</taxon>
        <taxon>Magnoliopsida</taxon>
        <taxon>eudicotyledons</taxon>
        <taxon>Gunneridae</taxon>
        <taxon>Pentapetalae</taxon>
        <taxon>asterids</taxon>
        <taxon>Ericales</taxon>
        <taxon>Theaceae</taxon>
        <taxon>Camellia</taxon>
    </lineage>
</organism>